<keyword evidence="11" id="KW-1185">Reference proteome</keyword>
<gene>
    <name evidence="8" type="primary">ftsL</name>
    <name evidence="10" type="ORF">BGC07_09170</name>
</gene>
<dbReference type="HAMAP" id="MF_00910">
    <property type="entry name" value="FtsL"/>
    <property type="match status" value="1"/>
</dbReference>
<evidence type="ECO:0000313" key="10">
    <source>
        <dbReference type="EMBL" id="ODN44053.1"/>
    </source>
</evidence>
<reference evidence="10 11" key="1">
    <citation type="submission" date="2016-08" db="EMBL/GenBank/DDBJ databases">
        <title>Draft genome sequence of Candidatus Piscirickettsia litoralis, from seawater.</title>
        <authorList>
            <person name="Wan X."/>
            <person name="Lee A.J."/>
            <person name="Hou S."/>
            <person name="Donachie S.P."/>
        </authorList>
    </citation>
    <scope>NUCLEOTIDE SEQUENCE [LARGE SCALE GENOMIC DNA]</scope>
    <source>
        <strain evidence="10 11">Y2</strain>
    </source>
</reference>
<keyword evidence="5 8" id="KW-1133">Transmembrane helix</keyword>
<evidence type="ECO:0000256" key="9">
    <source>
        <dbReference type="NCBIfam" id="TIGR02209"/>
    </source>
</evidence>
<evidence type="ECO:0000256" key="3">
    <source>
        <dbReference type="ARBA" id="ARBA00022618"/>
    </source>
</evidence>
<evidence type="ECO:0000256" key="2">
    <source>
        <dbReference type="ARBA" id="ARBA00022475"/>
    </source>
</evidence>
<comment type="caution">
    <text evidence="10">The sequence shown here is derived from an EMBL/GenBank/DDBJ whole genome shotgun (WGS) entry which is preliminary data.</text>
</comment>
<evidence type="ECO:0000256" key="8">
    <source>
        <dbReference type="HAMAP-Rule" id="MF_00910"/>
    </source>
</evidence>
<dbReference type="Pfam" id="PF04999">
    <property type="entry name" value="FtsL"/>
    <property type="match status" value="1"/>
</dbReference>
<comment type="subunit">
    <text evidence="8">Part of a complex composed of FtsB, FtsL and FtsQ.</text>
</comment>
<proteinExistence type="inferred from homology"/>
<evidence type="ECO:0000256" key="5">
    <source>
        <dbReference type="ARBA" id="ARBA00022989"/>
    </source>
</evidence>
<dbReference type="EMBL" id="MDTU01000001">
    <property type="protein sequence ID" value="ODN44053.1"/>
    <property type="molecule type" value="Genomic_DNA"/>
</dbReference>
<dbReference type="PANTHER" id="PTHR37479">
    <property type="entry name" value="CELL DIVISION PROTEIN FTSL"/>
    <property type="match status" value="1"/>
</dbReference>
<comment type="subcellular location">
    <subcellularLocation>
        <location evidence="8">Cell inner membrane</location>
        <topology evidence="8">Single-pass type II membrane protein</topology>
    </subcellularLocation>
    <subcellularLocation>
        <location evidence="1">Cell membrane</location>
        <topology evidence="1">Single-pass type II membrane protein</topology>
    </subcellularLocation>
    <text evidence="8">Localizes to the division septum where it forms a ring structure.</text>
</comment>
<keyword evidence="2 8" id="KW-1003">Cell membrane</keyword>
<keyword evidence="8" id="KW-0997">Cell inner membrane</keyword>
<evidence type="ECO:0000256" key="6">
    <source>
        <dbReference type="ARBA" id="ARBA00023136"/>
    </source>
</evidence>
<keyword evidence="3 8" id="KW-0132">Cell division</keyword>
<evidence type="ECO:0000256" key="4">
    <source>
        <dbReference type="ARBA" id="ARBA00022692"/>
    </source>
</evidence>
<comment type="similarity">
    <text evidence="8">Belongs to the FtsL family.</text>
</comment>
<dbReference type="InterPro" id="IPR011922">
    <property type="entry name" value="Cell_div_FtsL"/>
</dbReference>
<dbReference type="Proteomes" id="UP000094329">
    <property type="component" value="Unassembled WGS sequence"/>
</dbReference>
<accession>A0ABX3A5A5</accession>
<protein>
    <recommendedName>
        <fullName evidence="8 9">Cell division protein FtsL</fullName>
    </recommendedName>
</protein>
<keyword evidence="4 8" id="KW-0812">Transmembrane</keyword>
<dbReference type="NCBIfam" id="TIGR02209">
    <property type="entry name" value="ftsL_broad"/>
    <property type="match status" value="1"/>
</dbReference>
<evidence type="ECO:0000313" key="11">
    <source>
        <dbReference type="Proteomes" id="UP000094329"/>
    </source>
</evidence>
<dbReference type="GO" id="GO:0051301">
    <property type="term" value="P:cell division"/>
    <property type="evidence" value="ECO:0007669"/>
    <property type="project" value="UniProtKB-KW"/>
</dbReference>
<name>A0ABX3A5A5_9GAMM</name>
<keyword evidence="7 8" id="KW-0131">Cell cycle</keyword>
<dbReference type="PANTHER" id="PTHR37479:SF1">
    <property type="entry name" value="CELL DIVISION PROTEIN FTSL"/>
    <property type="match status" value="1"/>
</dbReference>
<evidence type="ECO:0000256" key="7">
    <source>
        <dbReference type="ARBA" id="ARBA00023306"/>
    </source>
</evidence>
<organism evidence="10 11">
    <name type="scientific">Piscirickettsia litoralis</name>
    <dbReference type="NCBI Taxonomy" id="1891921"/>
    <lineage>
        <taxon>Bacteria</taxon>
        <taxon>Pseudomonadati</taxon>
        <taxon>Pseudomonadota</taxon>
        <taxon>Gammaproteobacteria</taxon>
        <taxon>Thiotrichales</taxon>
        <taxon>Piscirickettsiaceae</taxon>
        <taxon>Piscirickettsia</taxon>
    </lineage>
</organism>
<evidence type="ECO:0000256" key="1">
    <source>
        <dbReference type="ARBA" id="ARBA00004401"/>
    </source>
</evidence>
<comment type="function">
    <text evidence="8">Essential cell division protein. May link together the upstream cell division proteins, which are predominantly cytoplasmic, with the downstream cell division proteins, which are predominantly periplasmic.</text>
</comment>
<sequence length="81" mass="9213">MLCALLNLFSALAVVYVRDEGRVLFVHLQKLTKEQSALYTEWTQLLLEESTWTSYGRIEAEAKDKLGMIQPDSPQLITLPS</sequence>
<keyword evidence="6 8" id="KW-0472">Membrane</keyword>